<evidence type="ECO:0000256" key="2">
    <source>
        <dbReference type="SAM" id="Phobius"/>
    </source>
</evidence>
<evidence type="ECO:0000256" key="1">
    <source>
        <dbReference type="SAM" id="MobiDB-lite"/>
    </source>
</evidence>
<feature type="compositionally biased region" description="Polar residues" evidence="1">
    <location>
        <begin position="1"/>
        <end position="12"/>
    </location>
</feature>
<keyword evidence="4" id="KW-1185">Reference proteome</keyword>
<organism evidence="3 4">
    <name type="scientific">Thelephora terrestris</name>
    <dbReference type="NCBI Taxonomy" id="56493"/>
    <lineage>
        <taxon>Eukaryota</taxon>
        <taxon>Fungi</taxon>
        <taxon>Dikarya</taxon>
        <taxon>Basidiomycota</taxon>
        <taxon>Agaricomycotina</taxon>
        <taxon>Agaricomycetes</taxon>
        <taxon>Thelephorales</taxon>
        <taxon>Thelephoraceae</taxon>
        <taxon>Thelephora</taxon>
    </lineage>
</organism>
<feature type="region of interest" description="Disordered" evidence="1">
    <location>
        <begin position="1"/>
        <end position="22"/>
    </location>
</feature>
<sequence>MPSIPAVQQTTGADDAPGSRSRPTWGGKLVSYLTIVSHVSAPFITTFALIHLSAPVMGIVGGSSLSSRVMLLGREYYQTPFGEKYLVLVPLVVHPLAGITKRLFSPGIGNQKPLSQPRPMTSLLSSTGYLTLFLFLPVHYVTHRIYPAISDAPIHSFGPAELDYEFVKTGLQTWPLRSWFLHIGLVGCVALHSVEGISIITKTELGRIIVPKGWRRLASLLVGVPVLTGLYFISRETVWALAPSVESYVASFSRSAIYGIL</sequence>
<dbReference type="GO" id="GO:0055088">
    <property type="term" value="P:lipid homeostasis"/>
    <property type="evidence" value="ECO:0007669"/>
    <property type="project" value="InterPro"/>
</dbReference>
<dbReference type="Proteomes" id="UP000736335">
    <property type="component" value="Unassembled WGS sequence"/>
</dbReference>
<keyword evidence="2" id="KW-0472">Membrane</keyword>
<gene>
    <name evidence="3" type="ORF">BJ322DRAFT_1103581</name>
</gene>
<dbReference type="PANTHER" id="PTHR38409">
    <property type="entry name" value="MDM10-COMPLEMENTING PROTEIN 1"/>
    <property type="match status" value="1"/>
</dbReference>
<dbReference type="InterPro" id="IPR034804">
    <property type="entry name" value="SQR/QFR_C/D"/>
</dbReference>
<dbReference type="SUPFAM" id="SSF81343">
    <property type="entry name" value="Fumarate reductase respiratory complex transmembrane subunits"/>
    <property type="match status" value="1"/>
</dbReference>
<proteinExistence type="predicted"/>
<dbReference type="EMBL" id="WIUZ02000001">
    <property type="protein sequence ID" value="KAF9793149.1"/>
    <property type="molecule type" value="Genomic_DNA"/>
</dbReference>
<protein>
    <recommendedName>
        <fullName evidence="5">Mitochondrial adapter protein MCP1 transmembrane domain-containing protein</fullName>
    </recommendedName>
</protein>
<keyword evidence="2" id="KW-0812">Transmembrane</keyword>
<evidence type="ECO:0000313" key="3">
    <source>
        <dbReference type="EMBL" id="KAF9793149.1"/>
    </source>
</evidence>
<name>A0A9P6HR06_9AGAM</name>
<evidence type="ECO:0008006" key="5">
    <source>
        <dbReference type="Google" id="ProtNLM"/>
    </source>
</evidence>
<feature type="transmembrane region" description="Helical" evidence="2">
    <location>
        <begin position="213"/>
        <end position="233"/>
    </location>
</feature>
<keyword evidence="2" id="KW-1133">Transmembrane helix</keyword>
<dbReference type="OrthoDB" id="10259513at2759"/>
<dbReference type="AlphaFoldDB" id="A0A9P6HR06"/>
<accession>A0A9P6HR06</accession>
<dbReference type="PANTHER" id="PTHR38409:SF1">
    <property type="entry name" value="MITOCHONDRIAL ADAPTER PROTEIN MCP1"/>
    <property type="match status" value="1"/>
</dbReference>
<feature type="transmembrane region" description="Helical" evidence="2">
    <location>
        <begin position="123"/>
        <end position="141"/>
    </location>
</feature>
<dbReference type="GO" id="GO:0016020">
    <property type="term" value="C:membrane"/>
    <property type="evidence" value="ECO:0007669"/>
    <property type="project" value="InterPro"/>
</dbReference>
<comment type="caution">
    <text evidence="3">The sequence shown here is derived from an EMBL/GenBank/DDBJ whole genome shotgun (WGS) entry which is preliminary data.</text>
</comment>
<reference evidence="3" key="1">
    <citation type="journal article" date="2020" name="Nat. Commun.">
        <title>Large-scale genome sequencing of mycorrhizal fungi provides insights into the early evolution of symbiotic traits.</title>
        <authorList>
            <person name="Miyauchi S."/>
            <person name="Kiss E."/>
            <person name="Kuo A."/>
            <person name="Drula E."/>
            <person name="Kohler A."/>
            <person name="Sanchez-Garcia M."/>
            <person name="Morin E."/>
            <person name="Andreopoulos B."/>
            <person name="Barry K.W."/>
            <person name="Bonito G."/>
            <person name="Buee M."/>
            <person name="Carver A."/>
            <person name="Chen C."/>
            <person name="Cichocki N."/>
            <person name="Clum A."/>
            <person name="Culley D."/>
            <person name="Crous P.W."/>
            <person name="Fauchery L."/>
            <person name="Girlanda M."/>
            <person name="Hayes R.D."/>
            <person name="Keri Z."/>
            <person name="LaButti K."/>
            <person name="Lipzen A."/>
            <person name="Lombard V."/>
            <person name="Magnuson J."/>
            <person name="Maillard F."/>
            <person name="Murat C."/>
            <person name="Nolan M."/>
            <person name="Ohm R.A."/>
            <person name="Pangilinan J."/>
            <person name="Pereira M.F."/>
            <person name="Perotto S."/>
            <person name="Peter M."/>
            <person name="Pfister S."/>
            <person name="Riley R."/>
            <person name="Sitrit Y."/>
            <person name="Stielow J.B."/>
            <person name="Szollosi G."/>
            <person name="Zifcakova L."/>
            <person name="Stursova M."/>
            <person name="Spatafora J.W."/>
            <person name="Tedersoo L."/>
            <person name="Vaario L.M."/>
            <person name="Yamada A."/>
            <person name="Yan M."/>
            <person name="Wang P."/>
            <person name="Xu J."/>
            <person name="Bruns T."/>
            <person name="Baldrian P."/>
            <person name="Vilgalys R."/>
            <person name="Dunand C."/>
            <person name="Henrissat B."/>
            <person name="Grigoriev I.V."/>
            <person name="Hibbett D."/>
            <person name="Nagy L.G."/>
            <person name="Martin F.M."/>
        </authorList>
    </citation>
    <scope>NUCLEOTIDE SEQUENCE</scope>
    <source>
        <strain evidence="3">UH-Tt-Lm1</strain>
    </source>
</reference>
<evidence type="ECO:0000313" key="4">
    <source>
        <dbReference type="Proteomes" id="UP000736335"/>
    </source>
</evidence>
<reference evidence="3" key="2">
    <citation type="submission" date="2020-11" db="EMBL/GenBank/DDBJ databases">
        <authorList>
            <consortium name="DOE Joint Genome Institute"/>
            <person name="Kuo A."/>
            <person name="Miyauchi S."/>
            <person name="Kiss E."/>
            <person name="Drula E."/>
            <person name="Kohler A."/>
            <person name="Sanchez-Garcia M."/>
            <person name="Andreopoulos B."/>
            <person name="Barry K.W."/>
            <person name="Bonito G."/>
            <person name="Buee M."/>
            <person name="Carver A."/>
            <person name="Chen C."/>
            <person name="Cichocki N."/>
            <person name="Clum A."/>
            <person name="Culley D."/>
            <person name="Crous P.W."/>
            <person name="Fauchery L."/>
            <person name="Girlanda M."/>
            <person name="Hayes R."/>
            <person name="Keri Z."/>
            <person name="Labutti K."/>
            <person name="Lipzen A."/>
            <person name="Lombard V."/>
            <person name="Magnuson J."/>
            <person name="Maillard F."/>
            <person name="Morin E."/>
            <person name="Murat C."/>
            <person name="Nolan M."/>
            <person name="Ohm R."/>
            <person name="Pangilinan J."/>
            <person name="Pereira M."/>
            <person name="Perotto S."/>
            <person name="Peter M."/>
            <person name="Riley R."/>
            <person name="Sitrit Y."/>
            <person name="Stielow B."/>
            <person name="Szollosi G."/>
            <person name="Zifcakova L."/>
            <person name="Stursova M."/>
            <person name="Spatafora J.W."/>
            <person name="Tedersoo L."/>
            <person name="Vaario L.-M."/>
            <person name="Yamada A."/>
            <person name="Yan M."/>
            <person name="Wang P."/>
            <person name="Xu J."/>
            <person name="Bruns T."/>
            <person name="Baldrian P."/>
            <person name="Vilgalys R."/>
            <person name="Henrissat B."/>
            <person name="Grigoriev I.V."/>
            <person name="Hibbett D."/>
            <person name="Nagy L.G."/>
            <person name="Martin F.M."/>
        </authorList>
    </citation>
    <scope>NUCLEOTIDE SEQUENCE</scope>
    <source>
        <strain evidence="3">UH-Tt-Lm1</strain>
    </source>
</reference>
<dbReference type="InterPro" id="IPR039960">
    <property type="entry name" value="MCP1"/>
</dbReference>
<feature type="transmembrane region" description="Helical" evidence="2">
    <location>
        <begin position="85"/>
        <end position="103"/>
    </location>
</feature>